<dbReference type="Proteomes" id="UP000510721">
    <property type="component" value="Chromosome"/>
</dbReference>
<protein>
    <submittedName>
        <fullName evidence="3">HdeD family acid-resistance protein</fullName>
    </submittedName>
</protein>
<accession>A0A859QDJ1</accession>
<evidence type="ECO:0000313" key="4">
    <source>
        <dbReference type="Proteomes" id="UP000510721"/>
    </source>
</evidence>
<keyword evidence="2" id="KW-0472">Membrane</keyword>
<feature type="transmembrane region" description="Helical" evidence="2">
    <location>
        <begin position="124"/>
        <end position="144"/>
    </location>
</feature>
<keyword evidence="4" id="KW-1185">Reference proteome</keyword>
<dbReference type="GO" id="GO:0005886">
    <property type="term" value="C:plasma membrane"/>
    <property type="evidence" value="ECO:0007669"/>
    <property type="project" value="TreeGrafter"/>
</dbReference>
<feature type="transmembrane region" description="Helical" evidence="2">
    <location>
        <begin position="177"/>
        <end position="198"/>
    </location>
</feature>
<dbReference type="KEGG" id="emx:FKV68_18830"/>
<dbReference type="EMBL" id="CP041238">
    <property type="protein sequence ID" value="QLL63353.1"/>
    <property type="molecule type" value="Genomic_DNA"/>
</dbReference>
<evidence type="ECO:0000313" key="3">
    <source>
        <dbReference type="EMBL" id="QLL63353.1"/>
    </source>
</evidence>
<dbReference type="Pfam" id="PF03729">
    <property type="entry name" value="DUF308"/>
    <property type="match status" value="2"/>
</dbReference>
<sequence>MASYDTMPSNTGGPSNAGGDPSRPPASVRVVLGGVMFLAGLVVLADVAFASIVTPGFIGTVAIVVGAFEIVYAFWARRWGGLSWQTLLGFLYIALGLMLTDVAGSSVMQFLASFVTRSARTHELFQTYTIGLLFIFSGIARILLSISHWREAGWTMMLSGAFGAGAGLVILADFPKMALWVLALLLGIDFLAHGLAWLRFAFFPQPKRGGDKAVSPPA</sequence>
<evidence type="ECO:0000256" key="1">
    <source>
        <dbReference type="SAM" id="MobiDB-lite"/>
    </source>
</evidence>
<feature type="transmembrane region" description="Helical" evidence="2">
    <location>
        <begin position="56"/>
        <end position="75"/>
    </location>
</feature>
<feature type="transmembrane region" description="Helical" evidence="2">
    <location>
        <begin position="30"/>
        <end position="50"/>
    </location>
</feature>
<keyword evidence="2" id="KW-1133">Transmembrane helix</keyword>
<dbReference type="AlphaFoldDB" id="A0A859QDJ1"/>
<gene>
    <name evidence="3" type="ORF">FKV68_18830</name>
</gene>
<feature type="transmembrane region" description="Helical" evidence="2">
    <location>
        <begin position="87"/>
        <end position="112"/>
    </location>
</feature>
<dbReference type="RefSeq" id="WP_180939239.1">
    <property type="nucleotide sequence ID" value="NZ_CP041238.1"/>
</dbReference>
<dbReference type="PANTHER" id="PTHR34989:SF1">
    <property type="entry name" value="PROTEIN HDED"/>
    <property type="match status" value="1"/>
</dbReference>
<feature type="transmembrane region" description="Helical" evidence="2">
    <location>
        <begin position="151"/>
        <end position="171"/>
    </location>
</feature>
<organism evidence="3 4">
    <name type="scientific">Sinorhizobium mexicanum</name>
    <dbReference type="NCBI Taxonomy" id="375549"/>
    <lineage>
        <taxon>Bacteria</taxon>
        <taxon>Pseudomonadati</taxon>
        <taxon>Pseudomonadota</taxon>
        <taxon>Alphaproteobacteria</taxon>
        <taxon>Hyphomicrobiales</taxon>
        <taxon>Rhizobiaceae</taxon>
        <taxon>Sinorhizobium/Ensifer group</taxon>
        <taxon>Sinorhizobium</taxon>
    </lineage>
</organism>
<keyword evidence="2" id="KW-0812">Transmembrane</keyword>
<name>A0A859QDJ1_9HYPH</name>
<reference evidence="3 4" key="1">
    <citation type="submission" date="2019-06" db="EMBL/GenBank/DDBJ databases">
        <title>Complete genome sequence of Ensifer mexicanus ITTG R7 isolated from nodules of Acacia angustissima (Mill.) Kuntze.</title>
        <authorList>
            <person name="Rincon-Rosales R."/>
            <person name="Rogel M.A."/>
            <person name="Guerrero G."/>
            <person name="Rincon-Molina C.I."/>
            <person name="Lopez-Lopez A."/>
            <person name="Martinez-Romero E."/>
        </authorList>
    </citation>
    <scope>NUCLEOTIDE SEQUENCE [LARGE SCALE GENOMIC DNA]</scope>
    <source>
        <strain evidence="3 4">ITTG R7</strain>
    </source>
</reference>
<dbReference type="InterPro" id="IPR052712">
    <property type="entry name" value="Acid_resist_chaperone_HdeD"/>
</dbReference>
<dbReference type="InterPro" id="IPR005325">
    <property type="entry name" value="DUF308_memb"/>
</dbReference>
<evidence type="ECO:0000256" key="2">
    <source>
        <dbReference type="SAM" id="Phobius"/>
    </source>
</evidence>
<feature type="compositionally biased region" description="Polar residues" evidence="1">
    <location>
        <begin position="1"/>
        <end position="14"/>
    </location>
</feature>
<proteinExistence type="predicted"/>
<feature type="region of interest" description="Disordered" evidence="1">
    <location>
        <begin position="1"/>
        <end position="23"/>
    </location>
</feature>
<dbReference type="PANTHER" id="PTHR34989">
    <property type="entry name" value="PROTEIN HDED"/>
    <property type="match status" value="1"/>
</dbReference>